<dbReference type="AlphaFoldDB" id="A0A4R9JZH5"/>
<dbReference type="InterPro" id="IPR017825">
    <property type="entry name" value="Lycopene_cyclase_dom"/>
</dbReference>
<comment type="subcellular location">
    <subcellularLocation>
        <location evidence="1">Membrane</location>
        <topology evidence="1">Multi-pass membrane protein</topology>
    </subcellularLocation>
</comment>
<evidence type="ECO:0000256" key="5">
    <source>
        <dbReference type="ARBA" id="ARBA00022989"/>
    </source>
</evidence>
<keyword evidence="4" id="KW-0125">Carotenoid biosynthesis</keyword>
<evidence type="ECO:0000256" key="2">
    <source>
        <dbReference type="ARBA" id="ARBA00004829"/>
    </source>
</evidence>
<dbReference type="EMBL" id="RQGD01000034">
    <property type="protein sequence ID" value="TGL58134.1"/>
    <property type="molecule type" value="Genomic_DNA"/>
</dbReference>
<evidence type="ECO:0000256" key="1">
    <source>
        <dbReference type="ARBA" id="ARBA00004141"/>
    </source>
</evidence>
<evidence type="ECO:0000313" key="10">
    <source>
        <dbReference type="EMBL" id="TGL58134.1"/>
    </source>
</evidence>
<evidence type="ECO:0000256" key="4">
    <source>
        <dbReference type="ARBA" id="ARBA00022746"/>
    </source>
</evidence>
<feature type="transmembrane region" description="Helical" evidence="8">
    <location>
        <begin position="106"/>
        <end position="128"/>
    </location>
</feature>
<proteinExistence type="predicted"/>
<keyword evidence="11" id="KW-1185">Reference proteome</keyword>
<feature type="transmembrane region" description="Helical" evidence="8">
    <location>
        <begin position="6"/>
        <end position="27"/>
    </location>
</feature>
<sequence>MKFSILDYNFLILSLLFLIPGSIIFLIRKDLRSVIRILALCSIPFAFTEFLFYPTYWEPKFLWNLIDILGFGVEDIIFVVGLSAFTSTGYAFAFRKKFEPYPKGKFSSVELLVLFFIFCLLSICLFVTFQIHLIFGSPILMSGVSLFIFFKRKDLILPGLLGAGITSITYAILCYAMILIYPNIFELTWHTEKFVNIMIFHLPVEELLYAATSGCIATVFYPFVFSSRYAPF</sequence>
<evidence type="ECO:0000256" key="3">
    <source>
        <dbReference type="ARBA" id="ARBA00022692"/>
    </source>
</evidence>
<protein>
    <recommendedName>
        <fullName evidence="9">Lycopene cyclase domain-containing protein</fullName>
    </recommendedName>
</protein>
<keyword evidence="6 8" id="KW-0472">Membrane</keyword>
<evidence type="ECO:0000256" key="6">
    <source>
        <dbReference type="ARBA" id="ARBA00023136"/>
    </source>
</evidence>
<keyword evidence="5 8" id="KW-1133">Transmembrane helix</keyword>
<name>A0A4R9JZH5_9LEPT</name>
<dbReference type="Proteomes" id="UP000297693">
    <property type="component" value="Unassembled WGS sequence"/>
</dbReference>
<evidence type="ECO:0000256" key="7">
    <source>
        <dbReference type="ARBA" id="ARBA00023235"/>
    </source>
</evidence>
<dbReference type="OrthoDB" id="326714at2"/>
<keyword evidence="3 8" id="KW-0812">Transmembrane</keyword>
<organism evidence="10 11">
    <name type="scientific">Leptospira ognonensis</name>
    <dbReference type="NCBI Taxonomy" id="2484945"/>
    <lineage>
        <taxon>Bacteria</taxon>
        <taxon>Pseudomonadati</taxon>
        <taxon>Spirochaetota</taxon>
        <taxon>Spirochaetia</taxon>
        <taxon>Leptospirales</taxon>
        <taxon>Leptospiraceae</taxon>
        <taxon>Leptospira</taxon>
    </lineage>
</organism>
<accession>A0A4R9JZH5</accession>
<keyword evidence="7" id="KW-0413">Isomerase</keyword>
<gene>
    <name evidence="10" type="ORF">EHQ58_12185</name>
</gene>
<comment type="caution">
    <text evidence="10">The sequence shown here is derived from an EMBL/GenBank/DDBJ whole genome shotgun (WGS) entry which is preliminary data.</text>
</comment>
<feature type="transmembrane region" description="Helical" evidence="8">
    <location>
        <begin position="157"/>
        <end position="181"/>
    </location>
</feature>
<dbReference type="GO" id="GO:0016117">
    <property type="term" value="P:carotenoid biosynthetic process"/>
    <property type="evidence" value="ECO:0007669"/>
    <property type="project" value="UniProtKB-KW"/>
</dbReference>
<dbReference type="GO" id="GO:0045436">
    <property type="term" value="F:lycopene beta cyclase activity"/>
    <property type="evidence" value="ECO:0007669"/>
    <property type="project" value="UniProtKB-ARBA"/>
</dbReference>
<feature type="transmembrane region" description="Helical" evidence="8">
    <location>
        <begin position="134"/>
        <end position="150"/>
    </location>
</feature>
<feature type="transmembrane region" description="Helical" evidence="8">
    <location>
        <begin position="34"/>
        <end position="56"/>
    </location>
</feature>
<dbReference type="GO" id="GO:0016020">
    <property type="term" value="C:membrane"/>
    <property type="evidence" value="ECO:0007669"/>
    <property type="project" value="UniProtKB-SubCell"/>
</dbReference>
<feature type="transmembrane region" description="Helical" evidence="8">
    <location>
        <begin position="207"/>
        <end position="225"/>
    </location>
</feature>
<evidence type="ECO:0000259" key="9">
    <source>
        <dbReference type="Pfam" id="PF18916"/>
    </source>
</evidence>
<evidence type="ECO:0000256" key="8">
    <source>
        <dbReference type="SAM" id="Phobius"/>
    </source>
</evidence>
<comment type="pathway">
    <text evidence="2">Carotenoid biosynthesis.</text>
</comment>
<reference evidence="10" key="1">
    <citation type="journal article" date="2019" name="PLoS Negl. Trop. Dis.">
        <title>Revisiting the worldwide diversity of Leptospira species in the environment.</title>
        <authorList>
            <person name="Vincent A.T."/>
            <person name="Schiettekatte O."/>
            <person name="Bourhy P."/>
            <person name="Veyrier F.J."/>
            <person name="Picardeau M."/>
        </authorList>
    </citation>
    <scope>NUCLEOTIDE SEQUENCE [LARGE SCALE GENOMIC DNA]</scope>
    <source>
        <strain evidence="10">201702476</strain>
    </source>
</reference>
<feature type="domain" description="Lycopene cyclase" evidence="9">
    <location>
        <begin position="140"/>
        <end position="223"/>
    </location>
</feature>
<evidence type="ECO:0000313" key="11">
    <source>
        <dbReference type="Proteomes" id="UP000297693"/>
    </source>
</evidence>
<feature type="transmembrane region" description="Helical" evidence="8">
    <location>
        <begin position="76"/>
        <end position="94"/>
    </location>
</feature>
<dbReference type="GO" id="GO:0016872">
    <property type="term" value="F:intramolecular lyase activity"/>
    <property type="evidence" value="ECO:0007669"/>
    <property type="project" value="InterPro"/>
</dbReference>
<dbReference type="RefSeq" id="WP_135624152.1">
    <property type="nucleotide sequence ID" value="NZ_RQGD01000034.1"/>
</dbReference>
<dbReference type="Pfam" id="PF18916">
    <property type="entry name" value="Lycopene_cyc"/>
    <property type="match status" value="1"/>
</dbReference>